<feature type="transmembrane region" description="Helical" evidence="1">
    <location>
        <begin position="6"/>
        <end position="27"/>
    </location>
</feature>
<evidence type="ECO:0000313" key="2">
    <source>
        <dbReference type="EMBL" id="GLS17952.1"/>
    </source>
</evidence>
<reference evidence="3" key="1">
    <citation type="journal article" date="2019" name="Int. J. Syst. Evol. Microbiol.">
        <title>The Global Catalogue of Microorganisms (GCM) 10K type strain sequencing project: providing services to taxonomists for standard genome sequencing and annotation.</title>
        <authorList>
            <consortium name="The Broad Institute Genomics Platform"/>
            <consortium name="The Broad Institute Genome Sequencing Center for Infectious Disease"/>
            <person name="Wu L."/>
            <person name="Ma J."/>
        </authorList>
    </citation>
    <scope>NUCLEOTIDE SEQUENCE [LARGE SCALE GENOMIC DNA]</scope>
    <source>
        <strain evidence="3">NBRC 101365</strain>
    </source>
</reference>
<gene>
    <name evidence="2" type="ORF">GCM10007874_09680</name>
</gene>
<proteinExistence type="predicted"/>
<dbReference type="Pfam" id="PF14023">
    <property type="entry name" value="Bestrophin-like"/>
    <property type="match status" value="1"/>
</dbReference>
<feature type="transmembrane region" description="Helical" evidence="1">
    <location>
        <begin position="39"/>
        <end position="62"/>
    </location>
</feature>
<evidence type="ECO:0000313" key="3">
    <source>
        <dbReference type="Proteomes" id="UP001156882"/>
    </source>
</evidence>
<name>A0ABQ6CI28_9HYPH</name>
<keyword evidence="1" id="KW-1133">Transmembrane helix</keyword>
<keyword evidence="3" id="KW-1185">Reference proteome</keyword>
<protein>
    <recommendedName>
        <fullName evidence="4">DUF4239 domain-containing protein</fullName>
    </recommendedName>
</protein>
<feature type="transmembrane region" description="Helical" evidence="1">
    <location>
        <begin position="207"/>
        <end position="227"/>
    </location>
</feature>
<organism evidence="2 3">
    <name type="scientific">Labrys miyagiensis</name>
    <dbReference type="NCBI Taxonomy" id="346912"/>
    <lineage>
        <taxon>Bacteria</taxon>
        <taxon>Pseudomonadati</taxon>
        <taxon>Pseudomonadota</taxon>
        <taxon>Alphaproteobacteria</taxon>
        <taxon>Hyphomicrobiales</taxon>
        <taxon>Xanthobacteraceae</taxon>
        <taxon>Labrys</taxon>
    </lineage>
</organism>
<evidence type="ECO:0008006" key="4">
    <source>
        <dbReference type="Google" id="ProtNLM"/>
    </source>
</evidence>
<feature type="transmembrane region" description="Helical" evidence="1">
    <location>
        <begin position="179"/>
        <end position="200"/>
    </location>
</feature>
<dbReference type="Proteomes" id="UP001156882">
    <property type="component" value="Unassembled WGS sequence"/>
</dbReference>
<dbReference type="EMBL" id="BSPC01000007">
    <property type="protein sequence ID" value="GLS17952.1"/>
    <property type="molecule type" value="Genomic_DNA"/>
</dbReference>
<dbReference type="InterPro" id="IPR025333">
    <property type="entry name" value="DUF4239"/>
</dbReference>
<comment type="caution">
    <text evidence="2">The sequence shown here is derived from an EMBL/GenBank/DDBJ whole genome shotgun (WGS) entry which is preliminary data.</text>
</comment>
<accession>A0ABQ6CI28</accession>
<sequence length="253" mass="27996">MASYEVVICILTFCCLLAASLGALLLYSRLPERYQHEETVAIIRLIGNVFIVMTSLVLGLMINSARNTFDGVDHNAHVIATDMILLDRTLRRYGPEADDMRARLLAYVRHARDSTRPKSDPLIMGDPLSEQLLTATGDDLKTLKPADTEQTNLAQDAHTIYQAIYELRWELVEQAEGTLPLPLLVMLVAWLMLVFASLGYRAPNNRVVVCSLVLAAALIAGTVYLILDMDGPFSGLIQVSDAPLDRVIAELTR</sequence>
<keyword evidence="1" id="KW-0812">Transmembrane</keyword>
<keyword evidence="1" id="KW-0472">Membrane</keyword>
<evidence type="ECO:0000256" key="1">
    <source>
        <dbReference type="SAM" id="Phobius"/>
    </source>
</evidence>
<dbReference type="RefSeq" id="WP_284310784.1">
    <property type="nucleotide sequence ID" value="NZ_BSPC01000007.1"/>
</dbReference>